<dbReference type="GO" id="GO:0000077">
    <property type="term" value="P:DNA damage checkpoint signaling"/>
    <property type="evidence" value="ECO:0007669"/>
    <property type="project" value="TreeGrafter"/>
</dbReference>
<evidence type="ECO:0000313" key="9">
    <source>
        <dbReference type="Proteomes" id="UP001334084"/>
    </source>
</evidence>
<dbReference type="GO" id="GO:0004674">
    <property type="term" value="F:protein serine/threonine kinase activity"/>
    <property type="evidence" value="ECO:0007669"/>
    <property type="project" value="UniProtKB-KW"/>
</dbReference>
<dbReference type="GO" id="GO:0005694">
    <property type="term" value="C:chromosome"/>
    <property type="evidence" value="ECO:0007669"/>
    <property type="project" value="TreeGrafter"/>
</dbReference>
<dbReference type="Pfam" id="PF02260">
    <property type="entry name" value="FATC"/>
    <property type="match status" value="1"/>
</dbReference>
<dbReference type="Gene3D" id="1.25.40.10">
    <property type="entry name" value="Tetratricopeptide repeat domain"/>
    <property type="match status" value="1"/>
</dbReference>
<evidence type="ECO:0000313" key="8">
    <source>
        <dbReference type="EMBL" id="WUR05097.1"/>
    </source>
</evidence>
<dbReference type="Pfam" id="PF00454">
    <property type="entry name" value="PI3_PI4_kinase"/>
    <property type="match status" value="1"/>
</dbReference>
<dbReference type="SUPFAM" id="SSF56112">
    <property type="entry name" value="Protein kinase-like (PK-like)"/>
    <property type="match status" value="1"/>
</dbReference>
<dbReference type="InterPro" id="IPR003152">
    <property type="entry name" value="FATC_dom"/>
</dbReference>
<keyword evidence="9" id="KW-1185">Reference proteome</keyword>
<keyword evidence="5" id="KW-0802">TPR repeat</keyword>
<keyword evidence="2" id="KW-0723">Serine/threonine-protein kinase</keyword>
<dbReference type="KEGG" id="vnx:VNE69_12082"/>
<dbReference type="PANTHER" id="PTHR11139:SF69">
    <property type="entry name" value="SERINE_THREONINE-PROTEIN KINASE ATR"/>
    <property type="match status" value="1"/>
</dbReference>
<evidence type="ECO:0000256" key="1">
    <source>
        <dbReference type="ARBA" id="ARBA00004123"/>
    </source>
</evidence>
<dbReference type="Proteomes" id="UP001334084">
    <property type="component" value="Chromosome 12"/>
</dbReference>
<dbReference type="EMBL" id="CP142737">
    <property type="protein sequence ID" value="WUR05097.1"/>
    <property type="molecule type" value="Genomic_DNA"/>
</dbReference>
<dbReference type="InterPro" id="IPR036940">
    <property type="entry name" value="PI3/4_kinase_cat_sf"/>
</dbReference>
<dbReference type="SMART" id="SM00146">
    <property type="entry name" value="PI3Kc"/>
    <property type="match status" value="1"/>
</dbReference>
<name>A0AAX4JGM9_9MICR</name>
<keyword evidence="4" id="KW-0539">Nucleus</keyword>
<keyword evidence="8" id="KW-0418">Kinase</keyword>
<reference evidence="8" key="1">
    <citation type="journal article" date="2024" name="BMC Genomics">
        <title>Functional annotation of a divergent genome using sequence and structure-based similarity.</title>
        <authorList>
            <person name="Svedberg D."/>
            <person name="Winiger R.R."/>
            <person name="Berg A."/>
            <person name="Sharma H."/>
            <person name="Tellgren-Roth C."/>
            <person name="Debrunner-Vossbrinck B.A."/>
            <person name="Vossbrinck C.R."/>
            <person name="Barandun J."/>
        </authorList>
    </citation>
    <scope>NUCLEOTIDE SEQUENCE</scope>
    <source>
        <strain evidence="8">Illinois isolate</strain>
    </source>
</reference>
<dbReference type="InterPro" id="IPR000403">
    <property type="entry name" value="PI3/4_kinase_cat_dom"/>
</dbReference>
<evidence type="ECO:0000256" key="2">
    <source>
        <dbReference type="ARBA" id="ARBA00022527"/>
    </source>
</evidence>
<dbReference type="InterPro" id="IPR011990">
    <property type="entry name" value="TPR-like_helical_dom_sf"/>
</dbReference>
<dbReference type="PROSITE" id="PS50005">
    <property type="entry name" value="TPR"/>
    <property type="match status" value="1"/>
</dbReference>
<evidence type="ECO:0000256" key="4">
    <source>
        <dbReference type="ARBA" id="ARBA00023242"/>
    </source>
</evidence>
<dbReference type="InterPro" id="IPR011009">
    <property type="entry name" value="Kinase-like_dom_sf"/>
</dbReference>
<feature type="domain" description="FATC" evidence="7">
    <location>
        <begin position="1421"/>
        <end position="1453"/>
    </location>
</feature>
<gene>
    <name evidence="8" type="ORF">VNE69_12082</name>
</gene>
<feature type="domain" description="PI3K/PI4K catalytic" evidence="6">
    <location>
        <begin position="1148"/>
        <end position="1441"/>
    </location>
</feature>
<organism evidence="8 9">
    <name type="scientific">Vairimorpha necatrix</name>
    <dbReference type="NCBI Taxonomy" id="6039"/>
    <lineage>
        <taxon>Eukaryota</taxon>
        <taxon>Fungi</taxon>
        <taxon>Fungi incertae sedis</taxon>
        <taxon>Microsporidia</taxon>
        <taxon>Nosematidae</taxon>
        <taxon>Vairimorpha</taxon>
    </lineage>
</organism>
<protein>
    <submittedName>
        <fullName evidence="8">Serine-protein kinase ATM</fullName>
    </submittedName>
</protein>
<comment type="subcellular location">
    <subcellularLocation>
        <location evidence="1">Nucleus</location>
    </subcellularLocation>
</comment>
<evidence type="ECO:0000256" key="5">
    <source>
        <dbReference type="PROSITE-ProRule" id="PRU00339"/>
    </source>
</evidence>
<dbReference type="RefSeq" id="XP_065331242.1">
    <property type="nucleotide sequence ID" value="XM_065475170.1"/>
</dbReference>
<dbReference type="PANTHER" id="PTHR11139">
    <property type="entry name" value="ATAXIA TELANGIECTASIA MUTATED ATM -RELATED"/>
    <property type="match status" value="1"/>
</dbReference>
<proteinExistence type="predicted"/>
<dbReference type="SMART" id="SM01343">
    <property type="entry name" value="FATC"/>
    <property type="match status" value="1"/>
</dbReference>
<evidence type="ECO:0000259" key="6">
    <source>
        <dbReference type="PROSITE" id="PS50290"/>
    </source>
</evidence>
<dbReference type="GO" id="GO:0000723">
    <property type="term" value="P:telomere maintenance"/>
    <property type="evidence" value="ECO:0007669"/>
    <property type="project" value="TreeGrafter"/>
</dbReference>
<dbReference type="Gene3D" id="1.10.1070.11">
    <property type="entry name" value="Phosphatidylinositol 3-/4-kinase, catalytic domain"/>
    <property type="match status" value="1"/>
</dbReference>
<dbReference type="PROSITE" id="PS50290">
    <property type="entry name" value="PI3_4_KINASE_3"/>
    <property type="match status" value="1"/>
</dbReference>
<dbReference type="InterPro" id="IPR019734">
    <property type="entry name" value="TPR_rpt"/>
</dbReference>
<dbReference type="PROSITE" id="PS51190">
    <property type="entry name" value="FATC"/>
    <property type="match status" value="1"/>
</dbReference>
<evidence type="ECO:0000256" key="3">
    <source>
        <dbReference type="ARBA" id="ARBA00022763"/>
    </source>
</evidence>
<evidence type="ECO:0000259" key="7">
    <source>
        <dbReference type="PROSITE" id="PS51190"/>
    </source>
</evidence>
<dbReference type="GeneID" id="90542944"/>
<dbReference type="GO" id="GO:0005634">
    <property type="term" value="C:nucleus"/>
    <property type="evidence" value="ECO:0007669"/>
    <property type="project" value="UniProtKB-SubCell"/>
</dbReference>
<dbReference type="GO" id="GO:0006281">
    <property type="term" value="P:DNA repair"/>
    <property type="evidence" value="ECO:0007669"/>
    <property type="project" value="TreeGrafter"/>
</dbReference>
<keyword evidence="3" id="KW-0227">DNA damage</keyword>
<dbReference type="CDD" id="cd00892">
    <property type="entry name" value="PIKKc_ATR"/>
    <property type="match status" value="1"/>
</dbReference>
<sequence length="1453" mass="173303">MFDSVHKINLYKSKINPSNYLEILTESLNQVVSTDLLNTTLEYLLDDRDLLSIDKFLLLCLKNLKTNIYFEQVFCKSNYQKLLNIPINYNIYIKFNQIIEIIKKPVLVRNESFYNYVLYKKFSNNHKLDKFYEVRELSTVECTIYTEFLLFIYEYNASDEEFVCHANKLQVCINEKSINKETFCINNEKNLKEILISINHNPEDHFYKELEKFDFANNPKDEECLISFIKTLVTKDIYSFGKVILIYQNIKATRKLNFAYFAYLYLTYVKYSSKYIKDRILNIILRTDFSDIIDMIIEFYLAQNVPTSDLDDYFANLNEFMEFNYKSYIHIIYPLLYFKYNIRIDKYDHYIKVHYILKDKENIKGHENNFDGSIGYKEISLCLLYGHFDLKKYKQLIRFDINNILNIIRHEYINKNCKVCIFEILKYMVLALDIKISENVWKYFKAIGCIICKEECEELKLNRKNSMLEKCNKNAFTNFKELLKYPENEVELIKRFIEKFENDQDFKLTIQRIYNDLPNSILDIIGYIKIEEKMKSPNKIKICSNPLDYFKEICIDNLRITNYELYSEAMDSLFNNVVSKKELKPVDDLVILNTKKYRTFLELLNDYLVYHLTNQEDTICNIPDIFKYTELFSTKILEFTTYNMLAHMNKDLIKNLFTKIILDKINHKILRFILEVNFVFKLDIDDDLLIEVCKVVDDFYYTIYLVEQKLLADKNESNFDLLQETYYKIKDYDRVQGISSMFIRPSKTNLFYEFRIDKEKENNEHEILEQFKVIEEDLGEWKNINIDDNVSRHFSMDCKIVEEDIKNLEIVTKRRQLSKDYRLIRLHELLYKSLEYKYNKPGDKINFDLIEDSLEKVENKIENNLVKINLEVLNEFYVEIKRDHISQYINDKKYEKAIEIIYSLFERKEWSFYFELGEIYFLMGNKSKSKESFKKILGIFTKDDPVYDKALIKYLELVNSKEMFSRNISNIKNNSRVWFLYGKLTDNIDYLMNSLLIDGEYKYECIPRIFHILSTTNEKKFLTKSFKSVSRLLDQPCLMSLLVPFFSQILCKINNKSMKIFINDVVISLMNIYKEVYWSALYFIDEINTDKLDIEKKIYLNKIKKMRDVLYDISKSKDIKNLKKDFPDILNCLGLHVPNKYPVIIKDIENDVLIYRSLQAPKRICFLGDDGKKYYYLCKYKDDLRKDSRFIEVCRLINKLYEDSTKYYIRTYEVIPCFYNFGLIEYIDNLVSLKTIATQYYDNINLVARKYSTKKKIGMKDFSSVVASFKPFMDKFLRLNVSDPYQWYRIRDNYIKTCGVINIVGWFMGLGDRHTENILLDRSTFDMVHVDLNCIFDKGKSCSIPELVPFRLTQNILDGFGALGVHGTYTSACVRTLDLLQSNRSIILTNLLSFVYDPLHEWNKKESTGKKIVDGLSNKIENGDVLSKIEDLNEEAMDQSNLCQMYIGWLSFI</sequence>
<accession>A0AAX4JGM9</accession>
<dbReference type="Gene3D" id="3.30.1010.10">
    <property type="entry name" value="Phosphatidylinositol 3-kinase Catalytic Subunit, Chain A, domain 4"/>
    <property type="match status" value="1"/>
</dbReference>
<keyword evidence="8" id="KW-0808">Transferase</keyword>
<feature type="repeat" description="TPR" evidence="5">
    <location>
        <begin position="910"/>
        <end position="943"/>
    </location>
</feature>
<dbReference type="InterPro" id="IPR050517">
    <property type="entry name" value="DDR_Repair_Kinase"/>
</dbReference>